<evidence type="ECO:0000313" key="1">
    <source>
        <dbReference type="EMBL" id="AOJ04778.1"/>
    </source>
</evidence>
<dbReference type="GeneID" id="60551281"/>
<dbReference type="EMBL" id="CP013387">
    <property type="protein sequence ID" value="AOJ04778.1"/>
    <property type="molecule type" value="Genomic_DNA"/>
</dbReference>
<sequence length="96" mass="10436">MEFAHAGTRLFVEVADGRLTLSLASAVDAARRRDALMRVIARCDPLRMQGLVLRAFAAGSQLVVSCAFPRDTSVDDWLAGHRTMRRLLDAHAGDAA</sequence>
<dbReference type="RefSeq" id="WP_010121059.1">
    <property type="nucleotide sequence ID" value="NZ_CP013387.1"/>
</dbReference>
<dbReference type="Gene3D" id="3.30.1460.10">
    <property type="match status" value="1"/>
</dbReference>
<organism evidence="1 2">
    <name type="scientific">Burkholderia mayonis</name>
    <dbReference type="NCBI Taxonomy" id="1385591"/>
    <lineage>
        <taxon>Bacteria</taxon>
        <taxon>Pseudomonadati</taxon>
        <taxon>Pseudomonadota</taxon>
        <taxon>Betaproteobacteria</taxon>
        <taxon>Burkholderiales</taxon>
        <taxon>Burkholderiaceae</taxon>
        <taxon>Burkholderia</taxon>
        <taxon>pseudomallei group</taxon>
    </lineage>
</organism>
<accession>A0A1B4FM89</accession>
<reference evidence="1 2" key="1">
    <citation type="submission" date="2015-12" db="EMBL/GenBank/DDBJ databases">
        <title>Diversity of Burkholderia near neighbor genomes.</title>
        <authorList>
            <person name="Sahl J."/>
            <person name="Wagner D."/>
            <person name="Keim P."/>
        </authorList>
    </citation>
    <scope>NUCLEOTIDE SEQUENCE [LARGE SCALE GENOMIC DNA]</scope>
    <source>
        <strain evidence="1 2">BDU6</strain>
    </source>
</reference>
<keyword evidence="2" id="KW-1185">Reference proteome</keyword>
<dbReference type="Proteomes" id="UP000062519">
    <property type="component" value="Chromosome 2"/>
</dbReference>
<dbReference type="KEGG" id="buu:WS70_23740"/>
<name>A0A1B4FM89_9BURK</name>
<protein>
    <submittedName>
        <fullName evidence="1">Secretion protein</fullName>
    </submittedName>
</protein>
<gene>
    <name evidence="1" type="ORF">WS70_23740</name>
</gene>
<proteinExistence type="predicted"/>
<dbReference type="AlphaFoldDB" id="A0A1B4FM89"/>
<evidence type="ECO:0000313" key="2">
    <source>
        <dbReference type="Proteomes" id="UP000062519"/>
    </source>
</evidence>